<proteinExistence type="predicted"/>
<evidence type="ECO:0000313" key="2">
    <source>
        <dbReference type="EMBL" id="CAA0085088.1"/>
    </source>
</evidence>
<feature type="domain" description="Cyclic nucleotide-binding" evidence="1">
    <location>
        <begin position="46"/>
        <end position="113"/>
    </location>
</feature>
<dbReference type="EMBL" id="CACSIO010000001">
    <property type="protein sequence ID" value="CAA0085088.1"/>
    <property type="molecule type" value="Genomic_DNA"/>
</dbReference>
<dbReference type="AlphaFoldDB" id="A0A5S9N5N5"/>
<evidence type="ECO:0000259" key="1">
    <source>
        <dbReference type="Pfam" id="PF00027"/>
    </source>
</evidence>
<keyword evidence="3" id="KW-1185">Reference proteome</keyword>
<protein>
    <recommendedName>
        <fullName evidence="1">Cyclic nucleotide-binding domain-containing protein</fullName>
    </recommendedName>
</protein>
<dbReference type="InterPro" id="IPR014710">
    <property type="entry name" value="RmlC-like_jellyroll"/>
</dbReference>
<accession>A0A5S9N5N5</accession>
<dbReference type="SUPFAM" id="SSF51206">
    <property type="entry name" value="cAMP-binding domain-like"/>
    <property type="match status" value="1"/>
</dbReference>
<name>A0A5S9N5N5_9GAMM</name>
<dbReference type="Gene3D" id="2.60.120.10">
    <property type="entry name" value="Jelly Rolls"/>
    <property type="match status" value="1"/>
</dbReference>
<dbReference type="Proteomes" id="UP000441399">
    <property type="component" value="Unassembled WGS sequence"/>
</dbReference>
<sequence length="216" mass="24731">MIDEIKKVLLNLVPSTPDYVFDHLQGSMTLRNFSAGEYLCWPESACANDDSAQHYHYIKKGLLRCYYQRPDGKEFNTRFVHEGQLFANVLASAEGECAELYVQALEPVTAVQLMSVADLRKQSETDIYFARFIMRCMRSAYIDRENRQYMLQSASAVERYSYIRGAFPQQLLARIPQYHLASYLGLNSITFSRAKKAFLTQQNSQPVASNFAFASI</sequence>
<dbReference type="InterPro" id="IPR018490">
    <property type="entry name" value="cNMP-bd_dom_sf"/>
</dbReference>
<dbReference type="InterPro" id="IPR000595">
    <property type="entry name" value="cNMP-bd_dom"/>
</dbReference>
<gene>
    <name evidence="2" type="ORF">OPDIPICF_00772</name>
</gene>
<organism evidence="2 3">
    <name type="scientific">BD1-7 clade bacterium</name>
    <dbReference type="NCBI Taxonomy" id="2029982"/>
    <lineage>
        <taxon>Bacteria</taxon>
        <taxon>Pseudomonadati</taxon>
        <taxon>Pseudomonadota</taxon>
        <taxon>Gammaproteobacteria</taxon>
        <taxon>Cellvibrionales</taxon>
        <taxon>Spongiibacteraceae</taxon>
        <taxon>BD1-7 clade</taxon>
    </lineage>
</organism>
<reference evidence="2 3" key="1">
    <citation type="submission" date="2019-11" db="EMBL/GenBank/DDBJ databases">
        <authorList>
            <person name="Holert J."/>
        </authorList>
    </citation>
    <scope>NUCLEOTIDE SEQUENCE [LARGE SCALE GENOMIC DNA]</scope>
    <source>
        <strain evidence="2">SB11_3</strain>
    </source>
</reference>
<dbReference type="OrthoDB" id="9798104at2"/>
<dbReference type="Pfam" id="PF00027">
    <property type="entry name" value="cNMP_binding"/>
    <property type="match status" value="1"/>
</dbReference>
<evidence type="ECO:0000313" key="3">
    <source>
        <dbReference type="Proteomes" id="UP000441399"/>
    </source>
</evidence>